<gene>
    <name evidence="1" type="ORF">HY912_17360</name>
</gene>
<dbReference type="Proteomes" id="UP000807825">
    <property type="component" value="Unassembled WGS sequence"/>
</dbReference>
<dbReference type="EMBL" id="JACRDE010000453">
    <property type="protein sequence ID" value="MBI5251259.1"/>
    <property type="molecule type" value="Genomic_DNA"/>
</dbReference>
<dbReference type="AlphaFoldDB" id="A0A9D6V5K0"/>
<dbReference type="Gene3D" id="2.60.120.260">
    <property type="entry name" value="Galactose-binding domain-like"/>
    <property type="match status" value="1"/>
</dbReference>
<organism evidence="1 2">
    <name type="scientific">Desulfomonile tiedjei</name>
    <dbReference type="NCBI Taxonomy" id="2358"/>
    <lineage>
        <taxon>Bacteria</taxon>
        <taxon>Pseudomonadati</taxon>
        <taxon>Thermodesulfobacteriota</taxon>
        <taxon>Desulfomonilia</taxon>
        <taxon>Desulfomonilales</taxon>
        <taxon>Desulfomonilaceae</taxon>
        <taxon>Desulfomonile</taxon>
    </lineage>
</organism>
<name>A0A9D6V5K0_9BACT</name>
<sequence>MFAIIVMFALPAIGQEVELKRYPLNDAEGVISQSEVSVDKEASPDGKGALKITAGEPRVIRLFETGKLGVEDARLIYRARLRSENLKGQAFLEMWCNFPGKGEFFSRGLKNPISGTTGWVTEETPFFLKKGENPDNVKLNLVVNGTGTVWIQDIKVLKAPLQ</sequence>
<accession>A0A9D6V5K0</accession>
<comment type="caution">
    <text evidence="1">The sequence shown here is derived from an EMBL/GenBank/DDBJ whole genome shotgun (WGS) entry which is preliminary data.</text>
</comment>
<evidence type="ECO:0000313" key="1">
    <source>
        <dbReference type="EMBL" id="MBI5251259.1"/>
    </source>
</evidence>
<reference evidence="1" key="1">
    <citation type="submission" date="2020-07" db="EMBL/GenBank/DDBJ databases">
        <title>Huge and variable diversity of episymbiotic CPR bacteria and DPANN archaea in groundwater ecosystems.</title>
        <authorList>
            <person name="He C.Y."/>
            <person name="Keren R."/>
            <person name="Whittaker M."/>
            <person name="Farag I.F."/>
            <person name="Doudna J."/>
            <person name="Cate J.H.D."/>
            <person name="Banfield J.F."/>
        </authorList>
    </citation>
    <scope>NUCLEOTIDE SEQUENCE</scope>
    <source>
        <strain evidence="1">NC_groundwater_1664_Pr3_B-0.1um_52_9</strain>
    </source>
</reference>
<protein>
    <submittedName>
        <fullName evidence="1">Uncharacterized protein</fullName>
    </submittedName>
</protein>
<evidence type="ECO:0000313" key="2">
    <source>
        <dbReference type="Proteomes" id="UP000807825"/>
    </source>
</evidence>
<proteinExistence type="predicted"/>